<evidence type="ECO:0000256" key="1">
    <source>
        <dbReference type="SAM" id="Coils"/>
    </source>
</evidence>
<dbReference type="OrthoDB" id="10490299at2759"/>
<reference evidence="3" key="1">
    <citation type="submission" date="2016-06" db="EMBL/GenBank/DDBJ databases">
        <title>Parallel loss of symbiosis genes in relatives of nitrogen-fixing non-legume Parasponia.</title>
        <authorList>
            <person name="Van Velzen R."/>
            <person name="Holmer R."/>
            <person name="Bu F."/>
            <person name="Rutten L."/>
            <person name="Van Zeijl A."/>
            <person name="Liu W."/>
            <person name="Santuari L."/>
            <person name="Cao Q."/>
            <person name="Sharma T."/>
            <person name="Shen D."/>
            <person name="Roswanjaya Y."/>
            <person name="Wardhani T."/>
            <person name="Kalhor M.S."/>
            <person name="Jansen J."/>
            <person name="Van den Hoogen J."/>
            <person name="Gungor B."/>
            <person name="Hartog M."/>
            <person name="Hontelez J."/>
            <person name="Verver J."/>
            <person name="Yang W.-C."/>
            <person name="Schijlen E."/>
            <person name="Repin R."/>
            <person name="Schilthuizen M."/>
            <person name="Schranz E."/>
            <person name="Heidstra R."/>
            <person name="Miyata K."/>
            <person name="Fedorova E."/>
            <person name="Kohlen W."/>
            <person name="Bisseling T."/>
            <person name="Smit S."/>
            <person name="Geurts R."/>
        </authorList>
    </citation>
    <scope>NUCLEOTIDE SEQUENCE [LARGE SCALE GENOMIC DNA]</scope>
    <source>
        <strain evidence="3">cv. RG33-2</strain>
    </source>
</reference>
<dbReference type="Proteomes" id="UP000237000">
    <property type="component" value="Unassembled WGS sequence"/>
</dbReference>
<dbReference type="EMBL" id="JXTC01000045">
    <property type="protein sequence ID" value="PON95447.1"/>
    <property type="molecule type" value="Genomic_DNA"/>
</dbReference>
<name>A0A2P5FCB2_TREOI</name>
<comment type="caution">
    <text evidence="2">The sequence shown here is derived from an EMBL/GenBank/DDBJ whole genome shotgun (WGS) entry which is preliminary data.</text>
</comment>
<protein>
    <submittedName>
        <fullName evidence="2">Uncharacterized protein</fullName>
    </submittedName>
</protein>
<keyword evidence="1" id="KW-0175">Coiled coil</keyword>
<gene>
    <name evidence="2" type="ORF">TorRG33x02_089690</name>
</gene>
<organism evidence="2 3">
    <name type="scientific">Trema orientale</name>
    <name type="common">Charcoal tree</name>
    <name type="synonym">Celtis orientalis</name>
    <dbReference type="NCBI Taxonomy" id="63057"/>
    <lineage>
        <taxon>Eukaryota</taxon>
        <taxon>Viridiplantae</taxon>
        <taxon>Streptophyta</taxon>
        <taxon>Embryophyta</taxon>
        <taxon>Tracheophyta</taxon>
        <taxon>Spermatophyta</taxon>
        <taxon>Magnoliopsida</taxon>
        <taxon>eudicotyledons</taxon>
        <taxon>Gunneridae</taxon>
        <taxon>Pentapetalae</taxon>
        <taxon>rosids</taxon>
        <taxon>fabids</taxon>
        <taxon>Rosales</taxon>
        <taxon>Cannabaceae</taxon>
        <taxon>Trema</taxon>
    </lineage>
</organism>
<evidence type="ECO:0000313" key="2">
    <source>
        <dbReference type="EMBL" id="PON95447.1"/>
    </source>
</evidence>
<sequence>MMLTLSAHLESVFENKPVHNPEATTALQKANIAYLDQLVTTNSLSKELESIKNQLEEKSPDARNEEIQAKDEELLKGIRSFPLSGLIASSRDRLVILGAGL</sequence>
<feature type="coiled-coil region" evidence="1">
    <location>
        <begin position="45"/>
        <end position="72"/>
    </location>
</feature>
<dbReference type="InParanoid" id="A0A2P5FCB2"/>
<keyword evidence="3" id="KW-1185">Reference proteome</keyword>
<proteinExistence type="predicted"/>
<dbReference type="AlphaFoldDB" id="A0A2P5FCB2"/>
<evidence type="ECO:0000313" key="3">
    <source>
        <dbReference type="Proteomes" id="UP000237000"/>
    </source>
</evidence>
<accession>A0A2P5FCB2</accession>